<keyword evidence="1" id="KW-0560">Oxidoreductase</keyword>
<keyword evidence="4" id="KW-1185">Reference proteome</keyword>
<feature type="domain" description="NADP-dependent oxidoreductase" evidence="2">
    <location>
        <begin position="154"/>
        <end position="315"/>
    </location>
</feature>
<dbReference type="InterPro" id="IPR036812">
    <property type="entry name" value="NAD(P)_OxRdtase_dom_sf"/>
</dbReference>
<sequence length="326" mass="35991">MSSESKNQIPYVRLGSSGLKVSKLILISEGCGTVIMIADASGVTLKAYGTPEWQGWVLDEKTSIEHIKYAYEQGINTFDYSGGESEVVLGKALKVIGAPRESVVILTKLYNPVVPAGSKTGVPPNGRGSSRKIMLMFCNFIDSITKLPLPKPYVGMSSCWAYQFQAMQNYAINNRLTPFISMQNFHNAAYREEEREMMPTLKMFGAGCIPWSPLCRGFLSRPWDAEETIRVKTDANYKGRGHDKPDESRKSINERVAEISKKKGISMAQVALAWSLKNDFITAPIIGSTSLDNLKDLIGALSVELTTEEKAYIDEPYAARSISGHV</sequence>
<dbReference type="Gene3D" id="3.20.20.100">
    <property type="entry name" value="NADP-dependent oxidoreductase domain"/>
    <property type="match status" value="2"/>
</dbReference>
<name>A0ABZ1D1J5_9TREE</name>
<dbReference type="InterPro" id="IPR050523">
    <property type="entry name" value="AKR_Detox_Biosynth"/>
</dbReference>
<organism evidence="3 4">
    <name type="scientific">Kwoniella shivajii</name>
    <dbReference type="NCBI Taxonomy" id="564305"/>
    <lineage>
        <taxon>Eukaryota</taxon>
        <taxon>Fungi</taxon>
        <taxon>Dikarya</taxon>
        <taxon>Basidiomycota</taxon>
        <taxon>Agaricomycotina</taxon>
        <taxon>Tremellomycetes</taxon>
        <taxon>Tremellales</taxon>
        <taxon>Cryptococcaceae</taxon>
        <taxon>Kwoniella</taxon>
    </lineage>
</organism>
<dbReference type="Pfam" id="PF00248">
    <property type="entry name" value="Aldo_ket_red"/>
    <property type="match status" value="2"/>
</dbReference>
<dbReference type="GeneID" id="87955925"/>
<evidence type="ECO:0000313" key="4">
    <source>
        <dbReference type="Proteomes" id="UP001329825"/>
    </source>
</evidence>
<gene>
    <name evidence="3" type="ORF">IL334_003794</name>
</gene>
<evidence type="ECO:0000256" key="1">
    <source>
        <dbReference type="ARBA" id="ARBA00023002"/>
    </source>
</evidence>
<protein>
    <recommendedName>
        <fullName evidence="2">NADP-dependent oxidoreductase domain-containing protein</fullName>
    </recommendedName>
</protein>
<dbReference type="Proteomes" id="UP001329825">
    <property type="component" value="Chromosome 5"/>
</dbReference>
<evidence type="ECO:0000259" key="2">
    <source>
        <dbReference type="Pfam" id="PF00248"/>
    </source>
</evidence>
<dbReference type="PANTHER" id="PTHR43364:SF4">
    <property type="entry name" value="NAD(P)-LINKED OXIDOREDUCTASE SUPERFAMILY PROTEIN"/>
    <property type="match status" value="1"/>
</dbReference>
<proteinExistence type="predicted"/>
<evidence type="ECO:0000313" key="3">
    <source>
        <dbReference type="EMBL" id="WRT66831.1"/>
    </source>
</evidence>
<accession>A0ABZ1D1J5</accession>
<dbReference type="PANTHER" id="PTHR43364">
    <property type="entry name" value="NADH-SPECIFIC METHYLGLYOXAL REDUCTASE-RELATED"/>
    <property type="match status" value="1"/>
</dbReference>
<dbReference type="InterPro" id="IPR023210">
    <property type="entry name" value="NADP_OxRdtase_dom"/>
</dbReference>
<dbReference type="SUPFAM" id="SSF51430">
    <property type="entry name" value="NAD(P)-linked oxidoreductase"/>
    <property type="match status" value="1"/>
</dbReference>
<feature type="domain" description="NADP-dependent oxidoreductase" evidence="2">
    <location>
        <begin position="50"/>
        <end position="120"/>
    </location>
</feature>
<dbReference type="EMBL" id="CP141885">
    <property type="protein sequence ID" value="WRT66831.1"/>
    <property type="molecule type" value="Genomic_DNA"/>
</dbReference>
<dbReference type="RefSeq" id="XP_062791571.1">
    <property type="nucleotide sequence ID" value="XM_062935520.1"/>
</dbReference>
<reference evidence="3 4" key="1">
    <citation type="submission" date="2024-01" db="EMBL/GenBank/DDBJ databases">
        <title>Comparative genomics of Cryptococcus and Kwoniella reveals pathogenesis evolution and contrasting modes of karyotype evolution via chromosome fusion or intercentromeric recombination.</title>
        <authorList>
            <person name="Coelho M.A."/>
            <person name="David-Palma M."/>
            <person name="Shea T."/>
            <person name="Bowers K."/>
            <person name="McGinley-Smith S."/>
            <person name="Mohammad A.W."/>
            <person name="Gnirke A."/>
            <person name="Yurkov A.M."/>
            <person name="Nowrousian M."/>
            <person name="Sun S."/>
            <person name="Cuomo C.A."/>
            <person name="Heitman J."/>
        </authorList>
    </citation>
    <scope>NUCLEOTIDE SEQUENCE [LARGE SCALE GENOMIC DNA]</scope>
    <source>
        <strain evidence="3">CBS 11374</strain>
    </source>
</reference>